<proteinExistence type="predicted"/>
<dbReference type="GO" id="GO:0051539">
    <property type="term" value="F:4 iron, 4 sulfur cluster binding"/>
    <property type="evidence" value="ECO:0007669"/>
    <property type="project" value="UniProtKB-KW"/>
</dbReference>
<dbReference type="AlphaFoldDB" id="A0A2P5P9X7"/>
<evidence type="ECO:0000256" key="8">
    <source>
        <dbReference type="ARBA" id="ARBA00023136"/>
    </source>
</evidence>
<keyword evidence="3" id="KW-0004">4Fe-4S</keyword>
<evidence type="ECO:0000256" key="6">
    <source>
        <dbReference type="ARBA" id="ARBA00023004"/>
    </source>
</evidence>
<dbReference type="InterPro" id="IPR019546">
    <property type="entry name" value="TAT_signal_bac_arc"/>
</dbReference>
<evidence type="ECO:0000256" key="5">
    <source>
        <dbReference type="ARBA" id="ARBA00022729"/>
    </source>
</evidence>
<keyword evidence="8" id="KW-0472">Membrane</keyword>
<keyword evidence="2" id="KW-1003">Cell membrane</keyword>
<dbReference type="InterPro" id="IPR012832">
    <property type="entry name" value="RDH"/>
</dbReference>
<dbReference type="InterPro" id="IPR017900">
    <property type="entry name" value="4Fe4S_Fe_S_CS"/>
</dbReference>
<keyword evidence="6" id="KW-0408">Iron</keyword>
<evidence type="ECO:0000256" key="2">
    <source>
        <dbReference type="ARBA" id="ARBA00022475"/>
    </source>
</evidence>
<dbReference type="InterPro" id="IPR006311">
    <property type="entry name" value="TAT_signal"/>
</dbReference>
<feature type="domain" description="4Fe-4S ferredoxin-type" evidence="11">
    <location>
        <begin position="361"/>
        <end position="393"/>
    </location>
</feature>
<dbReference type="PROSITE" id="PS00198">
    <property type="entry name" value="4FE4S_FER_1"/>
    <property type="match status" value="1"/>
</dbReference>
<evidence type="ECO:0000256" key="9">
    <source>
        <dbReference type="ARBA" id="ARBA00029374"/>
    </source>
</evidence>
<evidence type="ECO:0000256" key="10">
    <source>
        <dbReference type="SAM" id="MobiDB-lite"/>
    </source>
</evidence>
<reference evidence="12 13" key="1">
    <citation type="journal article" date="2017" name="ISME J.">
        <title>Grape pomace compost harbors organohalide-respiring Dehalogenimonas species with novel reductive dehalogenase genes.</title>
        <authorList>
            <person name="Yang Y."/>
            <person name="Higgins S.A."/>
            <person name="Yan J."/>
            <person name="Simsir B."/>
            <person name="Chourey K."/>
            <person name="Iyer R."/>
            <person name="Hettich R.L."/>
            <person name="Baldwin B."/>
            <person name="Ogles D.M."/>
            <person name="Loffler F.E."/>
        </authorList>
    </citation>
    <scope>NUCLEOTIDE SEQUENCE [LARGE SCALE GENOMIC DNA]</scope>
    <source>
        <strain evidence="12 13">GP</strain>
    </source>
</reference>
<dbReference type="PROSITE" id="PS51318">
    <property type="entry name" value="TAT"/>
    <property type="match status" value="1"/>
</dbReference>
<dbReference type="Proteomes" id="UP000235653">
    <property type="component" value="Unassembled WGS sequence"/>
</dbReference>
<name>A0A2P5P9X7_9CHLR</name>
<evidence type="ECO:0000256" key="7">
    <source>
        <dbReference type="ARBA" id="ARBA00023014"/>
    </source>
</evidence>
<protein>
    <submittedName>
        <fullName evidence="12">Reductive dehalogenase</fullName>
    </submittedName>
</protein>
<evidence type="ECO:0000313" key="12">
    <source>
        <dbReference type="EMBL" id="PPD59102.1"/>
    </source>
</evidence>
<keyword evidence="7" id="KW-0411">Iron-sulfur</keyword>
<dbReference type="GO" id="GO:0046872">
    <property type="term" value="F:metal ion binding"/>
    <property type="evidence" value="ECO:0007669"/>
    <property type="project" value="UniProtKB-KW"/>
</dbReference>
<evidence type="ECO:0000256" key="4">
    <source>
        <dbReference type="ARBA" id="ARBA00022723"/>
    </source>
</evidence>
<dbReference type="SUPFAM" id="SSF54862">
    <property type="entry name" value="4Fe-4S ferredoxins"/>
    <property type="match status" value="1"/>
</dbReference>
<evidence type="ECO:0000313" key="13">
    <source>
        <dbReference type="Proteomes" id="UP000235653"/>
    </source>
</evidence>
<accession>A0A2P5P9X7</accession>
<keyword evidence="13" id="KW-1185">Reference proteome</keyword>
<comment type="cofactor">
    <cofactor evidence="9">
        <name>corrinoid</name>
        <dbReference type="ChEBI" id="CHEBI:33913"/>
    </cofactor>
</comment>
<dbReference type="OrthoDB" id="9803192at2"/>
<evidence type="ECO:0000256" key="3">
    <source>
        <dbReference type="ARBA" id="ARBA00022485"/>
    </source>
</evidence>
<evidence type="ECO:0000256" key="1">
    <source>
        <dbReference type="ARBA" id="ARBA00004236"/>
    </source>
</evidence>
<comment type="caution">
    <text evidence="12">The sequence shown here is derived from an EMBL/GenBank/DDBJ whole genome shotgun (WGS) entry which is preliminary data.</text>
</comment>
<gene>
    <name evidence="12" type="ORF">JP09_000740</name>
</gene>
<dbReference type="Pfam" id="PF13486">
    <property type="entry name" value="Dehalogenase"/>
    <property type="match status" value="1"/>
</dbReference>
<dbReference type="InterPro" id="IPR017896">
    <property type="entry name" value="4Fe4S_Fe-S-bd"/>
</dbReference>
<sequence>MFHSTVSRREFMKGLGLAGAGIGAASLVSPVFHDLDELASSESASYRRSWWVKQNLEHHHPTVEVDWGQMKRIDQRLTTQSAYVNAQYEGLAEWKALITQGAPTLASFNGQKGNRLRDLALNAGAGYHMQSGPVKLTPVYYRSTLLGPTDGAPTPQQRNMPKWTGTPEEGSRILRAAAVFYGAGQIGGAELDHKLVFTHIKHGKTATANDATFIDTFPQPLTAGPKIEFVDDDIGHETDEIKYLPNKTLMEVGVMIPMSREAWRTDDPVAGSSIRAAANISRYRIWTTCVQPAIQVFLRSLGYTGYGYPYPDMSGGLVPAQASAVLGGVSEMGRSSEVAINPEHGSTGGYYSFLTDLPMEHDRPIDAGIFRFCHTCRKCADACPSESISQDAEPSWDIPQFDYKVPAMNMAAGKKLFWTNTHSCAKYRLSAACCICRPVCTFNVNQGSMVHELVKSTAANTSLFNGFFWSMAKPFGYGLKDPDEWWDLSLPSWGTDSTMSAFDGGYRK</sequence>
<dbReference type="NCBIfam" id="TIGR02486">
    <property type="entry name" value="RDH"/>
    <property type="match status" value="1"/>
</dbReference>
<comment type="subcellular location">
    <subcellularLocation>
        <location evidence="1">Cell membrane</location>
    </subcellularLocation>
</comment>
<dbReference type="GO" id="GO:0005886">
    <property type="term" value="C:plasma membrane"/>
    <property type="evidence" value="ECO:0007669"/>
    <property type="project" value="UniProtKB-SubCell"/>
</dbReference>
<dbReference type="EMBL" id="JQAN02000002">
    <property type="protein sequence ID" value="PPD59102.1"/>
    <property type="molecule type" value="Genomic_DNA"/>
</dbReference>
<organism evidence="12 13">
    <name type="scientific">Dehalogenimonas etheniformans</name>
    <dbReference type="NCBI Taxonomy" id="1536648"/>
    <lineage>
        <taxon>Bacteria</taxon>
        <taxon>Bacillati</taxon>
        <taxon>Chloroflexota</taxon>
        <taxon>Dehalococcoidia</taxon>
        <taxon>Dehalococcoidales</taxon>
        <taxon>Dehalococcoidaceae</taxon>
        <taxon>Dehalogenimonas</taxon>
    </lineage>
</organism>
<dbReference type="InterPro" id="IPR028894">
    <property type="entry name" value="RDH_dom"/>
</dbReference>
<keyword evidence="5" id="KW-0732">Signal</keyword>
<dbReference type="NCBIfam" id="TIGR01409">
    <property type="entry name" value="TAT_signal_seq"/>
    <property type="match status" value="1"/>
</dbReference>
<keyword evidence="4" id="KW-0479">Metal-binding</keyword>
<feature type="region of interest" description="Disordered" evidence="10">
    <location>
        <begin position="147"/>
        <end position="167"/>
    </location>
</feature>
<dbReference type="RefSeq" id="WP_102331884.1">
    <property type="nucleotide sequence ID" value="NZ_CP058566.2"/>
</dbReference>
<dbReference type="PROSITE" id="PS51379">
    <property type="entry name" value="4FE4S_FER_2"/>
    <property type="match status" value="1"/>
</dbReference>
<evidence type="ECO:0000259" key="11">
    <source>
        <dbReference type="PROSITE" id="PS51379"/>
    </source>
</evidence>